<dbReference type="GO" id="GO:0046982">
    <property type="term" value="F:protein heterodimerization activity"/>
    <property type="evidence" value="ECO:0007669"/>
    <property type="project" value="InterPro"/>
</dbReference>
<dbReference type="GO" id="GO:0003677">
    <property type="term" value="F:DNA binding"/>
    <property type="evidence" value="ECO:0007669"/>
    <property type="project" value="InterPro"/>
</dbReference>
<dbReference type="EMBL" id="BGPR01022914">
    <property type="protein sequence ID" value="GBN89684.1"/>
    <property type="molecule type" value="Genomic_DNA"/>
</dbReference>
<comment type="caution">
    <text evidence="1">The sequence shown here is derived from an EMBL/GenBank/DDBJ whole genome shotgun (WGS) entry which is preliminary data.</text>
</comment>
<proteinExistence type="predicted"/>
<name>A0A4Y2SN06_ARAVE</name>
<dbReference type="OrthoDB" id="9421954at2759"/>
<sequence length="104" mass="11763">MPLVFPASRFPTSVCMELLKSSFPQGRVHPAAAVYLASTLEYLGAEILEVADTKAQERKRTKSGRSSESSRYRITLEDMLQAIYYDDELKKLVDTVFKKNGEDK</sequence>
<accession>A0A4Y2SN06</accession>
<dbReference type="GO" id="GO:0030527">
    <property type="term" value="F:structural constituent of chromatin"/>
    <property type="evidence" value="ECO:0007669"/>
    <property type="project" value="InterPro"/>
</dbReference>
<protein>
    <recommendedName>
        <fullName evidence="3">Histone H2A</fullName>
    </recommendedName>
</protein>
<evidence type="ECO:0008006" key="3">
    <source>
        <dbReference type="Google" id="ProtNLM"/>
    </source>
</evidence>
<reference evidence="1 2" key="1">
    <citation type="journal article" date="2019" name="Sci. Rep.">
        <title>Orb-weaving spider Araneus ventricosus genome elucidates the spidroin gene catalogue.</title>
        <authorList>
            <person name="Kono N."/>
            <person name="Nakamura H."/>
            <person name="Ohtoshi R."/>
            <person name="Moran D.A.P."/>
            <person name="Shinohara A."/>
            <person name="Yoshida Y."/>
            <person name="Fujiwara M."/>
            <person name="Mori M."/>
            <person name="Tomita M."/>
            <person name="Arakawa K."/>
        </authorList>
    </citation>
    <scope>NUCLEOTIDE SEQUENCE [LARGE SCALE GENOMIC DNA]</scope>
</reference>
<dbReference type="Gene3D" id="1.10.20.10">
    <property type="entry name" value="Histone, subunit A"/>
    <property type="match status" value="1"/>
</dbReference>
<dbReference type="AlphaFoldDB" id="A0A4Y2SN06"/>
<dbReference type="PRINTS" id="PR00620">
    <property type="entry name" value="HISTONEH2A"/>
</dbReference>
<evidence type="ECO:0000313" key="1">
    <source>
        <dbReference type="EMBL" id="GBN89684.1"/>
    </source>
</evidence>
<dbReference type="SUPFAM" id="SSF47113">
    <property type="entry name" value="Histone-fold"/>
    <property type="match status" value="1"/>
</dbReference>
<evidence type="ECO:0000313" key="2">
    <source>
        <dbReference type="Proteomes" id="UP000499080"/>
    </source>
</evidence>
<dbReference type="Proteomes" id="UP000499080">
    <property type="component" value="Unassembled WGS sequence"/>
</dbReference>
<dbReference type="InterPro" id="IPR002119">
    <property type="entry name" value="Histone_H2A"/>
</dbReference>
<dbReference type="InterPro" id="IPR009072">
    <property type="entry name" value="Histone-fold"/>
</dbReference>
<gene>
    <name evidence="1" type="ORF">AVEN_104937_1</name>
</gene>
<organism evidence="1 2">
    <name type="scientific">Araneus ventricosus</name>
    <name type="common">Orbweaver spider</name>
    <name type="synonym">Epeira ventricosa</name>
    <dbReference type="NCBI Taxonomy" id="182803"/>
    <lineage>
        <taxon>Eukaryota</taxon>
        <taxon>Metazoa</taxon>
        <taxon>Ecdysozoa</taxon>
        <taxon>Arthropoda</taxon>
        <taxon>Chelicerata</taxon>
        <taxon>Arachnida</taxon>
        <taxon>Araneae</taxon>
        <taxon>Araneomorphae</taxon>
        <taxon>Entelegynae</taxon>
        <taxon>Araneoidea</taxon>
        <taxon>Araneidae</taxon>
        <taxon>Araneus</taxon>
    </lineage>
</organism>
<dbReference type="PANTHER" id="PTHR23430">
    <property type="entry name" value="HISTONE H2A"/>
    <property type="match status" value="1"/>
</dbReference>
<dbReference type="GO" id="GO:0000786">
    <property type="term" value="C:nucleosome"/>
    <property type="evidence" value="ECO:0007669"/>
    <property type="project" value="InterPro"/>
</dbReference>
<keyword evidence="2" id="KW-1185">Reference proteome</keyword>